<accession>A0A4Q0LWH1</accession>
<gene>
    <name evidence="1" type="ORF">ERD32_02020</name>
</gene>
<evidence type="ECO:0000313" key="2">
    <source>
        <dbReference type="Proteomes" id="UP000289808"/>
    </source>
</evidence>
<protein>
    <submittedName>
        <fullName evidence="1">Uncharacterized protein</fullName>
    </submittedName>
</protein>
<dbReference type="Pfam" id="PF21825">
    <property type="entry name" value="crAss001_48"/>
    <property type="match status" value="1"/>
</dbReference>
<dbReference type="InterPro" id="IPR054052">
    <property type="entry name" value="Y16Q-like"/>
</dbReference>
<organism evidence="1 2">
    <name type="scientific">Lactobacillus crispatus</name>
    <dbReference type="NCBI Taxonomy" id="47770"/>
    <lineage>
        <taxon>Bacteria</taxon>
        <taxon>Bacillati</taxon>
        <taxon>Bacillota</taxon>
        <taxon>Bacilli</taxon>
        <taxon>Lactobacillales</taxon>
        <taxon>Lactobacillaceae</taxon>
        <taxon>Lactobacillus</taxon>
    </lineage>
</organism>
<reference evidence="1 2" key="1">
    <citation type="submission" date="2019-01" db="EMBL/GenBank/DDBJ databases">
        <title>The genome sequence of Lactobacillus crispatus L49.</title>
        <authorList>
            <person name="Zhong J."/>
            <person name="Zhang J."/>
        </authorList>
    </citation>
    <scope>NUCLEOTIDE SEQUENCE [LARGE SCALE GENOMIC DNA]</scope>
    <source>
        <strain evidence="1 2">L49</strain>
    </source>
</reference>
<dbReference type="Proteomes" id="UP000289808">
    <property type="component" value="Unassembled WGS sequence"/>
</dbReference>
<proteinExistence type="predicted"/>
<dbReference type="RefSeq" id="WP_128733975.1">
    <property type="nucleotide sequence ID" value="NZ_JASOFN010000012.1"/>
</dbReference>
<dbReference type="AlphaFoldDB" id="A0A4Q0LWH1"/>
<dbReference type="EMBL" id="SCLX01000007">
    <property type="protein sequence ID" value="RXF59497.1"/>
    <property type="molecule type" value="Genomic_DNA"/>
</dbReference>
<name>A0A4Q0LWH1_9LACO</name>
<sequence>MKDSTFKEKQANKVGFSVDLRSQTASELKKFKDKELLKMLITDLKDEKDALDYKILRLQDAISKIGSDDAAIIPYNRRLMEKQLDAMENYSFALELRISRLTKEGENESRS</sequence>
<evidence type="ECO:0000313" key="1">
    <source>
        <dbReference type="EMBL" id="RXF59497.1"/>
    </source>
</evidence>
<comment type="caution">
    <text evidence="1">The sequence shown here is derived from an EMBL/GenBank/DDBJ whole genome shotgun (WGS) entry which is preliminary data.</text>
</comment>